<gene>
    <name evidence="2" type="ORF">A4X03_0g1568</name>
</gene>
<feature type="region of interest" description="Disordered" evidence="1">
    <location>
        <begin position="715"/>
        <end position="746"/>
    </location>
</feature>
<feature type="region of interest" description="Disordered" evidence="1">
    <location>
        <begin position="157"/>
        <end position="182"/>
    </location>
</feature>
<feature type="compositionally biased region" description="Polar residues" evidence="1">
    <location>
        <begin position="364"/>
        <end position="375"/>
    </location>
</feature>
<evidence type="ECO:0000313" key="3">
    <source>
        <dbReference type="Proteomes" id="UP000077671"/>
    </source>
</evidence>
<protein>
    <submittedName>
        <fullName evidence="2">Uncharacterized protein</fullName>
    </submittedName>
</protein>
<comment type="caution">
    <text evidence="2">The sequence shown here is derived from an EMBL/GenBank/DDBJ whole genome shotgun (WGS) entry which is preliminary data.</text>
</comment>
<dbReference type="Proteomes" id="UP000077671">
    <property type="component" value="Unassembled WGS sequence"/>
</dbReference>
<feature type="region of interest" description="Disordered" evidence="1">
    <location>
        <begin position="1"/>
        <end position="40"/>
    </location>
</feature>
<feature type="region of interest" description="Disordered" evidence="1">
    <location>
        <begin position="357"/>
        <end position="378"/>
    </location>
</feature>
<accession>A0A8T8TMR9</accession>
<feature type="compositionally biased region" description="Low complexity" evidence="1">
    <location>
        <begin position="1048"/>
        <end position="1062"/>
    </location>
</feature>
<proteinExistence type="predicted"/>
<name>A0A8T8TMR9_9BASI</name>
<organism evidence="2 3">
    <name type="scientific">Tilletia caries</name>
    <name type="common">wheat bunt fungus</name>
    <dbReference type="NCBI Taxonomy" id="13290"/>
    <lineage>
        <taxon>Eukaryota</taxon>
        <taxon>Fungi</taxon>
        <taxon>Dikarya</taxon>
        <taxon>Basidiomycota</taxon>
        <taxon>Ustilaginomycotina</taxon>
        <taxon>Exobasidiomycetes</taxon>
        <taxon>Tilletiales</taxon>
        <taxon>Tilletiaceae</taxon>
        <taxon>Tilletia</taxon>
    </lineage>
</organism>
<feature type="region of interest" description="Disordered" evidence="1">
    <location>
        <begin position="397"/>
        <end position="432"/>
    </location>
</feature>
<reference evidence="2" key="1">
    <citation type="submission" date="2016-04" db="EMBL/GenBank/DDBJ databases">
        <authorList>
            <person name="Nguyen H.D."/>
            <person name="Kesanakurti P."/>
            <person name="Cullis J."/>
            <person name="Levesque C.A."/>
            <person name="Hambleton S."/>
        </authorList>
    </citation>
    <scope>NUCLEOTIDE SEQUENCE</scope>
    <source>
        <strain evidence="2">DAOMC 238032</strain>
    </source>
</reference>
<feature type="compositionally biased region" description="Low complexity" evidence="1">
    <location>
        <begin position="715"/>
        <end position="732"/>
    </location>
</feature>
<dbReference type="AlphaFoldDB" id="A0A8T8TMR9"/>
<feature type="region of interest" description="Disordered" evidence="1">
    <location>
        <begin position="1031"/>
        <end position="1092"/>
    </location>
</feature>
<evidence type="ECO:0000256" key="1">
    <source>
        <dbReference type="SAM" id="MobiDB-lite"/>
    </source>
</evidence>
<sequence length="1092" mass="117481">MLATVMRKDRVAPSTRRSEASKPGTKAPARKQSFSSALGRKEKINVVSKASLAMLNPRLAMGMDSDDTFGSPDTRGSREWSAAMASLKNANRPVWNDEGARMSAAKWTASPTPELEAFTMEDIAMASSASMSAQLTSPPKPPALWVSTQISDEPQALEAQEVSSPIRAPERQERKLSTKRSTGTLSRLFSWKKGGKGGKMPWNELEPMPGLPMSRSASELAMPRSAPPTVTTFDLSGGPFQTSRSDTWGMASSMYAESTSLPCSPVKDEPGYELPAGLQNESSRNASPVQSTRVKSTYRLSRMQSLPSIRIHDITMPTTEEAPAMPTLDKLKMTSSVTSPALPSSPAWESTFGNLLTDGGTPTMRPTSRCVSSTGRGVPSFSPSKFKDAFSPQLRGSTFASPVSSKAERRRSRSLGTANAPPRLSRFGSPPTVFSPASPNMGVFLPDTGEIASPELSELNTFAAQHSFASFSQNDQIQMCPPVANRSPLARENSTSTASSSCRSSFEEQDAVVVVVRASQARREDLTQRARAVPIASPSLSGRSPFNTSPSQFVVTVMPPTPDLAAEATPRMGDAAEAGGFEVNPSWVDNQEILIEEQASSRRTSRLSMNDGSNARIKARRDTVVINSTYAMPQYGDLNGLQSQITPTMSFDYFDASALQQDKIDKFDGVDYTGLQRERRTSEYSDFTELSDISSSSSVGAGPFAFAHSLSQSTLRRSPSSSTLGSESPRSSMQQKFELPSPTSSYDADQMARRYKFASRGPLDFNLPSSSSASRLEVDDFSDAEDSELGYMAAKSPAAPTLENDEAFQADATFAGMYVNANRLSVMSTTAELSLSPHLELGSNLDFGFQLPPTGLPRSKSVNNEMGGSALRSGLAMWEAGSSSSLGGDGHHAGPAGGAFLRSASVGNLAAQHQQNVAMLPPRSMSSDHGVPLARAMFQAGPRPGYQYGHPSMTSKPEGMRQYGSAEADLPEDLHTLALSNGHGFGIDMPLVQARPSIETQRPVIVTPGGLNRVKSSKVVAGSIGMSSGTYGRDVEPMPSSFRSYGMQNHYNQQPQQRQRNQSAGRKTRLPRWRQDSNGSDHGYVMALVRRS</sequence>
<reference evidence="2" key="2">
    <citation type="journal article" date="2019" name="IMA Fungus">
        <title>Genome sequencing and comparison of five Tilletia species to identify candidate genes for the detection of regulated species infecting wheat.</title>
        <authorList>
            <person name="Nguyen H.D.T."/>
            <person name="Sultana T."/>
            <person name="Kesanakurti P."/>
            <person name="Hambleton S."/>
        </authorList>
    </citation>
    <scope>NUCLEOTIDE SEQUENCE</scope>
    <source>
        <strain evidence="2">DAOMC 238032</strain>
    </source>
</reference>
<evidence type="ECO:0000313" key="2">
    <source>
        <dbReference type="EMBL" id="KAE8263588.1"/>
    </source>
</evidence>
<feature type="compositionally biased region" description="Basic and acidic residues" evidence="1">
    <location>
        <begin position="1"/>
        <end position="20"/>
    </location>
</feature>
<dbReference type="EMBL" id="LWDD02000130">
    <property type="protein sequence ID" value="KAE8263588.1"/>
    <property type="molecule type" value="Genomic_DNA"/>
</dbReference>